<evidence type="ECO:0000259" key="6">
    <source>
        <dbReference type="PROSITE" id="PS50119"/>
    </source>
</evidence>
<keyword evidence="1" id="KW-0479">Metal-binding</keyword>
<evidence type="ECO:0000256" key="2">
    <source>
        <dbReference type="ARBA" id="ARBA00022771"/>
    </source>
</evidence>
<keyword evidence="2 4" id="KW-0863">Zinc-finger</keyword>
<keyword evidence="3" id="KW-0862">Zinc</keyword>
<feature type="region of interest" description="Disordered" evidence="5">
    <location>
        <begin position="401"/>
        <end position="425"/>
    </location>
</feature>
<sequence length="442" mass="49686">MEKTCEFCGASGAVVYCQADAALLCLSCDSKVHSANALFGRHSRSLLCDSCKENPAYVRCMDHLMLLCQECESQLHKSFSHHKKLMIGSFTGCPSAKQFAALWGFDISLDTERGSCSQQHQKFRNHQREQNNGLIMRQLLNLKNLQLTERDNQTKSLRHNGEYVTFSSMQSNPGILLNERLEAFNCLDNELQSLDNSSQVLKGESFPSPISQLDHLSSSSSVVDPFWQNNKCPVDNDQFWSQNLQDLGMCQELGCNDDFNMPDVDVKFRNFEELLTGDPELTRALLEDDDPMSSDIEKASIKIEKSLIETTQEENPSDHVTYGLSRNVENSPHLSRYSRSATFSCSRPSAESCCCDFLDSGNSGNFARGELSNNVTELHGVEEECGESSIRLSKEKKKTRMIGKKTQLAPRKARTDMHKRNKSRCAKVQGYESDTAIVTKSY</sequence>
<dbReference type="InterPro" id="IPR049808">
    <property type="entry name" value="CONSTANS-like_Bbox1"/>
</dbReference>
<feature type="domain" description="B box-type" evidence="6">
    <location>
        <begin position="43"/>
        <end position="87"/>
    </location>
</feature>
<dbReference type="SMART" id="SM00336">
    <property type="entry name" value="BBOX"/>
    <property type="match status" value="2"/>
</dbReference>
<dbReference type="CDD" id="cd19821">
    <property type="entry name" value="Bbox1_BBX-like"/>
    <property type="match status" value="1"/>
</dbReference>
<dbReference type="Pfam" id="PF00643">
    <property type="entry name" value="zf-B_box"/>
    <property type="match status" value="1"/>
</dbReference>
<evidence type="ECO:0000256" key="1">
    <source>
        <dbReference type="ARBA" id="ARBA00022723"/>
    </source>
</evidence>
<evidence type="ECO:0000256" key="3">
    <source>
        <dbReference type="ARBA" id="ARBA00022833"/>
    </source>
</evidence>
<dbReference type="PANTHER" id="PTHR31717:SF131">
    <property type="entry name" value="ZINC FINGER PROTEIN CONSTANS-LIKE 9"/>
    <property type="match status" value="1"/>
</dbReference>
<organism evidence="7">
    <name type="scientific">Oxybasis rubra</name>
    <name type="common">Red goosefoot</name>
    <name type="synonym">Chenopodium rubrum</name>
    <dbReference type="NCBI Taxonomy" id="3560"/>
    <lineage>
        <taxon>Eukaryota</taxon>
        <taxon>Viridiplantae</taxon>
        <taxon>Streptophyta</taxon>
        <taxon>Embryophyta</taxon>
        <taxon>Tracheophyta</taxon>
        <taxon>Spermatophyta</taxon>
        <taxon>Magnoliopsida</taxon>
        <taxon>eudicotyledons</taxon>
        <taxon>Gunneridae</taxon>
        <taxon>Pentapetalae</taxon>
        <taxon>Caryophyllales</taxon>
        <taxon>Chenopodiaceae</taxon>
        <taxon>Chenopodioideae</taxon>
        <taxon>Atripliceae</taxon>
        <taxon>Oxybasis</taxon>
    </lineage>
</organism>
<dbReference type="PROSITE" id="PS50119">
    <property type="entry name" value="ZF_BBOX"/>
    <property type="match status" value="2"/>
</dbReference>
<dbReference type="InterPro" id="IPR000315">
    <property type="entry name" value="Znf_B-box"/>
</dbReference>
<evidence type="ECO:0000256" key="4">
    <source>
        <dbReference type="PROSITE-ProRule" id="PRU00024"/>
    </source>
</evidence>
<protein>
    <submittedName>
        <fullName evidence="7">BBX transcription factor</fullName>
    </submittedName>
</protein>
<evidence type="ECO:0000313" key="7">
    <source>
        <dbReference type="EMBL" id="QTY32144.1"/>
    </source>
</evidence>
<dbReference type="PANTHER" id="PTHR31717">
    <property type="entry name" value="ZINC FINGER PROTEIN CONSTANS-LIKE 10"/>
    <property type="match status" value="1"/>
</dbReference>
<reference evidence="7" key="1">
    <citation type="submission" date="2021-02" db="EMBL/GenBank/DDBJ databases">
        <authorList>
            <person name="Gutierrez Larruscain D."/>
            <person name="Storchova H."/>
            <person name="Abeyawardana O."/>
            <person name="Belz C."/>
            <person name="Kruger M."/>
        </authorList>
    </citation>
    <scope>NUCLEOTIDE SEQUENCE</scope>
</reference>
<accession>A0A9E6MSE2</accession>
<dbReference type="EMBL" id="MW676167">
    <property type="protein sequence ID" value="QTY32144.1"/>
    <property type="molecule type" value="mRNA"/>
</dbReference>
<dbReference type="AlphaFoldDB" id="A0A9E6MSE2"/>
<proteinExistence type="evidence at transcript level"/>
<evidence type="ECO:0000256" key="5">
    <source>
        <dbReference type="SAM" id="MobiDB-lite"/>
    </source>
</evidence>
<dbReference type="GO" id="GO:0008270">
    <property type="term" value="F:zinc ion binding"/>
    <property type="evidence" value="ECO:0007669"/>
    <property type="project" value="UniProtKB-KW"/>
</dbReference>
<feature type="domain" description="B box-type" evidence="6">
    <location>
        <begin position="1"/>
        <end position="47"/>
    </location>
</feature>
<name>A0A9E6MSE2_OXYRB</name>